<dbReference type="AlphaFoldDB" id="A0A4P2R354"/>
<gene>
    <name evidence="4" type="ORF">SOCE836_086200</name>
</gene>
<name>A0A4P2R354_SORCE</name>
<dbReference type="InterPro" id="IPR015915">
    <property type="entry name" value="Kelch-typ_b-propeller"/>
</dbReference>
<sequence>MVIAGGFADDYGEVTDAIDVFLEGSFDSSLAGQPNLNTPRAGHTATVLGDGRVLIAGGQSSKSVLNTSEIISFVRSANHQNEGSVLVEAAPSLNHERAFHTAVRLKDGRVLVMGGQTLQNRGLYVHYSIDDLKESILDSIEIFDPQNGWEPQKSKLQIARSLHTATLLENGQVLVTGGFTPQGTSAPAEIYDPDKGTGYIIMTPHSLAGQTATLLEEEEEKENRVLLVGGGSVDLIGTPRLELAANSMIYAPCDATTSGQNRGCGEGGGDIVPGPAEPPGHNPAAASAVEFQGGGCVKSPGVTQDGCGTSPSAGGSPWALLLMLLAARRSAGRRAPSRCS</sequence>
<dbReference type="PANTHER" id="PTHR46093">
    <property type="entry name" value="ACYL-COA-BINDING DOMAIN-CONTAINING PROTEIN 5"/>
    <property type="match status" value="1"/>
</dbReference>
<reference evidence="4 5" key="1">
    <citation type="submission" date="2015-09" db="EMBL/GenBank/DDBJ databases">
        <title>Sorangium comparison.</title>
        <authorList>
            <person name="Zaburannyi N."/>
            <person name="Bunk B."/>
            <person name="Overmann J."/>
            <person name="Mueller R."/>
        </authorList>
    </citation>
    <scope>NUCLEOTIDE SEQUENCE [LARGE SCALE GENOMIC DNA]</scope>
    <source>
        <strain evidence="4 5">So ce836</strain>
    </source>
</reference>
<organism evidence="4 5">
    <name type="scientific">Sorangium cellulosum</name>
    <name type="common">Polyangium cellulosum</name>
    <dbReference type="NCBI Taxonomy" id="56"/>
    <lineage>
        <taxon>Bacteria</taxon>
        <taxon>Pseudomonadati</taxon>
        <taxon>Myxococcota</taxon>
        <taxon>Polyangia</taxon>
        <taxon>Polyangiales</taxon>
        <taxon>Polyangiaceae</taxon>
        <taxon>Sorangium</taxon>
    </lineage>
</organism>
<feature type="compositionally biased region" description="Gly residues" evidence="3">
    <location>
        <begin position="262"/>
        <end position="271"/>
    </location>
</feature>
<evidence type="ECO:0000313" key="4">
    <source>
        <dbReference type="EMBL" id="AUX36413.1"/>
    </source>
</evidence>
<evidence type="ECO:0000313" key="5">
    <source>
        <dbReference type="Proteomes" id="UP000295497"/>
    </source>
</evidence>
<dbReference type="Gene3D" id="2.120.10.80">
    <property type="entry name" value="Kelch-type beta propeller"/>
    <property type="match status" value="1"/>
</dbReference>
<keyword evidence="1" id="KW-0880">Kelch repeat</keyword>
<accession>A0A4P2R354</accession>
<dbReference type="EMBL" id="CP012672">
    <property type="protein sequence ID" value="AUX36413.1"/>
    <property type="molecule type" value="Genomic_DNA"/>
</dbReference>
<evidence type="ECO:0000256" key="2">
    <source>
        <dbReference type="ARBA" id="ARBA00022737"/>
    </source>
</evidence>
<dbReference type="Proteomes" id="UP000295497">
    <property type="component" value="Chromosome"/>
</dbReference>
<protein>
    <submittedName>
        <fullName evidence="4">Uncharacterized protein</fullName>
    </submittedName>
</protein>
<evidence type="ECO:0000256" key="1">
    <source>
        <dbReference type="ARBA" id="ARBA00022441"/>
    </source>
</evidence>
<feature type="region of interest" description="Disordered" evidence="3">
    <location>
        <begin position="261"/>
        <end position="287"/>
    </location>
</feature>
<dbReference type="SUPFAM" id="SSF117281">
    <property type="entry name" value="Kelch motif"/>
    <property type="match status" value="1"/>
</dbReference>
<keyword evidence="2" id="KW-0677">Repeat</keyword>
<evidence type="ECO:0000256" key="3">
    <source>
        <dbReference type="SAM" id="MobiDB-lite"/>
    </source>
</evidence>
<dbReference type="PANTHER" id="PTHR46093:SF3">
    <property type="entry name" value="ACYL-COA-BINDING DOMAIN-CONTAINING PROTEIN 4"/>
    <property type="match status" value="1"/>
</dbReference>
<proteinExistence type="predicted"/>